<dbReference type="EMBL" id="CP043494">
    <property type="protein sequence ID" value="WNG42982.1"/>
    <property type="molecule type" value="Genomic_DNA"/>
</dbReference>
<reference evidence="1 2" key="1">
    <citation type="submission" date="2019-08" db="EMBL/GenBank/DDBJ databases">
        <title>Archangium and Cystobacter genomes.</title>
        <authorList>
            <person name="Chen I.-C.K."/>
            <person name="Wielgoss S."/>
        </authorList>
    </citation>
    <scope>NUCLEOTIDE SEQUENCE [LARGE SCALE GENOMIC DNA]</scope>
    <source>
        <strain evidence="1 2">Cbm 6</strain>
    </source>
</reference>
<gene>
    <name evidence="1" type="ORF">F0U60_01895</name>
</gene>
<evidence type="ECO:0000313" key="1">
    <source>
        <dbReference type="EMBL" id="WNG42982.1"/>
    </source>
</evidence>
<keyword evidence="2" id="KW-1185">Reference proteome</keyword>
<proteinExistence type="predicted"/>
<evidence type="ECO:0000313" key="2">
    <source>
        <dbReference type="Proteomes" id="UP001611383"/>
    </source>
</evidence>
<name>A0ABY9WML3_9BACT</name>
<organism evidence="1 2">
    <name type="scientific">Archangium minus</name>
    <dbReference type="NCBI Taxonomy" id="83450"/>
    <lineage>
        <taxon>Bacteria</taxon>
        <taxon>Pseudomonadati</taxon>
        <taxon>Myxococcota</taxon>
        <taxon>Myxococcia</taxon>
        <taxon>Myxococcales</taxon>
        <taxon>Cystobacterineae</taxon>
        <taxon>Archangiaceae</taxon>
        <taxon>Archangium</taxon>
    </lineage>
</organism>
<dbReference type="Proteomes" id="UP001611383">
    <property type="component" value="Chromosome"/>
</dbReference>
<accession>A0ABY9WML3</accession>
<dbReference type="RefSeq" id="WP_395813290.1">
    <property type="nucleotide sequence ID" value="NZ_CP043494.1"/>
</dbReference>
<protein>
    <submittedName>
        <fullName evidence="1">Uncharacterized protein</fullName>
    </submittedName>
</protein>
<sequence>MLDFFHDKAYAETEKPVRVTGTRGGEPVDVTETLGSTVRGFNMSHGMNYLTLDVVHRWNACPEPGCTGRLQPYVGAGAGLVIPHVAAAIGDAFDTHHLTAGPSLRLPGP</sequence>